<dbReference type="InterPro" id="IPR003135">
    <property type="entry name" value="ATP-grasp_carboxylate-amine"/>
</dbReference>
<evidence type="ECO:0000259" key="3">
    <source>
        <dbReference type="Pfam" id="PF02222"/>
    </source>
</evidence>
<evidence type="ECO:0000313" key="5">
    <source>
        <dbReference type="EMBL" id="RRT44837.1"/>
    </source>
</evidence>
<dbReference type="Proteomes" id="UP000287651">
    <property type="component" value="Unassembled WGS sequence"/>
</dbReference>
<dbReference type="Pfam" id="PF17769">
    <property type="entry name" value="PurK_C"/>
    <property type="match status" value="1"/>
</dbReference>
<dbReference type="Gene3D" id="3.30.470.20">
    <property type="entry name" value="ATP-grasp fold, B domain"/>
    <property type="match status" value="1"/>
</dbReference>
<comment type="caution">
    <text evidence="5">The sequence shown here is derived from an EMBL/GenBank/DDBJ whole genome shotgun (WGS) entry which is preliminary data.</text>
</comment>
<feature type="domain" description="Phosphoribosylaminoimidazole carboxylase C-terminal" evidence="4">
    <location>
        <begin position="48"/>
        <end position="87"/>
    </location>
</feature>
<proteinExistence type="predicted"/>
<gene>
    <name evidence="5" type="ORF">B296_00053915</name>
</gene>
<keyword evidence="1" id="KW-0547">Nucleotide-binding</keyword>
<protein>
    <submittedName>
        <fullName evidence="5">Uncharacterized protein</fullName>
    </submittedName>
</protein>
<evidence type="ECO:0000256" key="1">
    <source>
        <dbReference type="ARBA" id="ARBA00022741"/>
    </source>
</evidence>
<feature type="domain" description="ATP-grasp fold ATP-dependent carboxylate-amine ligase-type" evidence="3">
    <location>
        <begin position="1"/>
        <end position="26"/>
    </location>
</feature>
<accession>A0A426XZ66</accession>
<dbReference type="InterPro" id="IPR040686">
    <property type="entry name" value="PurK_C"/>
</dbReference>
<dbReference type="InterPro" id="IPR011054">
    <property type="entry name" value="Rudment_hybrid_motif"/>
</dbReference>
<dbReference type="AlphaFoldDB" id="A0A426XZ66"/>
<dbReference type="EMBL" id="AMZH03016211">
    <property type="protein sequence ID" value="RRT44837.1"/>
    <property type="molecule type" value="Genomic_DNA"/>
</dbReference>
<dbReference type="PANTHER" id="PTHR11609:SF5">
    <property type="entry name" value="PHOSPHORIBOSYLAMINOIMIDAZOLE CARBOXYLASE"/>
    <property type="match status" value="1"/>
</dbReference>
<reference evidence="5 6" key="1">
    <citation type="journal article" date="2014" name="Agronomy (Basel)">
        <title>A Draft Genome Sequence for Ensete ventricosum, the Drought-Tolerant Tree Against Hunger.</title>
        <authorList>
            <person name="Harrison J."/>
            <person name="Moore K.A."/>
            <person name="Paszkiewicz K."/>
            <person name="Jones T."/>
            <person name="Grant M."/>
            <person name="Ambacheew D."/>
            <person name="Muzemil S."/>
            <person name="Studholme D.J."/>
        </authorList>
    </citation>
    <scope>NUCLEOTIDE SEQUENCE [LARGE SCALE GENOMIC DNA]</scope>
</reference>
<dbReference type="SUPFAM" id="SSF56059">
    <property type="entry name" value="Glutathione synthetase ATP-binding domain-like"/>
    <property type="match status" value="1"/>
</dbReference>
<feature type="non-terminal residue" evidence="5">
    <location>
        <position position="1"/>
    </location>
</feature>
<sequence>VLLNEVAPRPHNSGHHTIESCYTSQYEQHLRAILGLPLGDPSMKTPAAIMYNILGEDEGEAGFHLAHQLMVKALNIPGANIHWYDKPGSSFTFLISTNFLCRVIKYQDDLKDTVLTKATKLEAEGWERYLNL</sequence>
<dbReference type="SUPFAM" id="SSF51246">
    <property type="entry name" value="Rudiment single hybrid motif"/>
    <property type="match status" value="1"/>
</dbReference>
<dbReference type="PANTHER" id="PTHR11609">
    <property type="entry name" value="PURINE BIOSYNTHESIS PROTEIN 6/7, PUR6/7"/>
    <property type="match status" value="1"/>
</dbReference>
<name>A0A426XZ66_ENSVE</name>
<organism evidence="5 6">
    <name type="scientific">Ensete ventricosum</name>
    <name type="common">Abyssinian banana</name>
    <name type="synonym">Musa ensete</name>
    <dbReference type="NCBI Taxonomy" id="4639"/>
    <lineage>
        <taxon>Eukaryota</taxon>
        <taxon>Viridiplantae</taxon>
        <taxon>Streptophyta</taxon>
        <taxon>Embryophyta</taxon>
        <taxon>Tracheophyta</taxon>
        <taxon>Spermatophyta</taxon>
        <taxon>Magnoliopsida</taxon>
        <taxon>Liliopsida</taxon>
        <taxon>Zingiberales</taxon>
        <taxon>Musaceae</taxon>
        <taxon>Ensete</taxon>
    </lineage>
</organism>
<evidence type="ECO:0000259" key="4">
    <source>
        <dbReference type="Pfam" id="PF17769"/>
    </source>
</evidence>
<evidence type="ECO:0000313" key="6">
    <source>
        <dbReference type="Proteomes" id="UP000287651"/>
    </source>
</evidence>
<dbReference type="Pfam" id="PF02222">
    <property type="entry name" value="ATP-grasp"/>
    <property type="match status" value="1"/>
</dbReference>
<evidence type="ECO:0000256" key="2">
    <source>
        <dbReference type="ARBA" id="ARBA00022840"/>
    </source>
</evidence>
<dbReference type="GO" id="GO:0005524">
    <property type="term" value="F:ATP binding"/>
    <property type="evidence" value="ECO:0007669"/>
    <property type="project" value="UniProtKB-KW"/>
</dbReference>
<dbReference type="GO" id="GO:0009507">
    <property type="term" value="C:chloroplast"/>
    <property type="evidence" value="ECO:0007669"/>
    <property type="project" value="TreeGrafter"/>
</dbReference>
<keyword evidence="2" id="KW-0067">ATP-binding</keyword>